<dbReference type="Gene3D" id="3.60.130.10">
    <property type="entry name" value="Clavaminate synthase-like"/>
    <property type="match status" value="1"/>
</dbReference>
<evidence type="ECO:0000256" key="3">
    <source>
        <dbReference type="ARBA" id="ARBA00022964"/>
    </source>
</evidence>
<feature type="domain" description="TauD/TfdA-like" evidence="6">
    <location>
        <begin position="17"/>
        <end position="273"/>
    </location>
</feature>
<gene>
    <name evidence="7" type="ORF">UFOPK2754_01798</name>
    <name evidence="8" type="ORF">UFOPK3139_02209</name>
    <name evidence="9" type="ORF">UFOPK3543_01151</name>
    <name evidence="10" type="ORF">UFOPK3967_00231</name>
</gene>
<evidence type="ECO:0000313" key="9">
    <source>
        <dbReference type="EMBL" id="CAB4906133.1"/>
    </source>
</evidence>
<dbReference type="EMBL" id="CAEZYR010000065">
    <property type="protein sequence ID" value="CAB4750881.1"/>
    <property type="molecule type" value="Genomic_DNA"/>
</dbReference>
<evidence type="ECO:0000256" key="2">
    <source>
        <dbReference type="ARBA" id="ARBA00022723"/>
    </source>
</evidence>
<sequence length="286" mass="32253">MIETQTSRIEIVPHDAALGASVSGVDLRDPLDDEALALIRAALAEHQVLFFRNQDLSAEEHLAFGAQFGELCADPVASLKGSLKRISYIEDTEERPPAEFPWHTDLSWLSEPPAFGILNARVIPDSGGDTIWVDLFSLYDALSPEVQQQVRGLKLRHRPKPHYFETVRVHHGDEITDRLIAENPPVEHPLVRSHPVSGRPALFLCPLYAEFITGLSAESSASLLASLVDHLDNPAFQVRWQWQEHDLVIWDEASTVHRALGDHYPRYRRMQRCAVSGSRPYFREDS</sequence>
<evidence type="ECO:0000313" key="7">
    <source>
        <dbReference type="EMBL" id="CAB4750881.1"/>
    </source>
</evidence>
<keyword evidence="5" id="KW-0408">Iron</keyword>
<dbReference type="SUPFAM" id="SSF51197">
    <property type="entry name" value="Clavaminate synthase-like"/>
    <property type="match status" value="1"/>
</dbReference>
<dbReference type="GO" id="GO:0000908">
    <property type="term" value="F:taurine dioxygenase activity"/>
    <property type="evidence" value="ECO:0007669"/>
    <property type="project" value="TreeGrafter"/>
</dbReference>
<evidence type="ECO:0000313" key="10">
    <source>
        <dbReference type="EMBL" id="CAB4978951.1"/>
    </source>
</evidence>
<dbReference type="AlphaFoldDB" id="A0A6J7APL6"/>
<protein>
    <submittedName>
        <fullName evidence="8">Unannotated protein</fullName>
    </submittedName>
</protein>
<dbReference type="Pfam" id="PF02668">
    <property type="entry name" value="TauD"/>
    <property type="match status" value="1"/>
</dbReference>
<evidence type="ECO:0000256" key="4">
    <source>
        <dbReference type="ARBA" id="ARBA00023002"/>
    </source>
</evidence>
<proteinExistence type="inferred from homology"/>
<dbReference type="GO" id="GO:0005737">
    <property type="term" value="C:cytoplasm"/>
    <property type="evidence" value="ECO:0007669"/>
    <property type="project" value="TreeGrafter"/>
</dbReference>
<accession>A0A6J7APL6</accession>
<name>A0A6J7APL6_9ZZZZ</name>
<dbReference type="PANTHER" id="PTHR30468">
    <property type="entry name" value="ALPHA-KETOGLUTARATE-DEPENDENT SULFONATE DIOXYGENASE"/>
    <property type="match status" value="1"/>
</dbReference>
<evidence type="ECO:0000256" key="5">
    <source>
        <dbReference type="ARBA" id="ARBA00023004"/>
    </source>
</evidence>
<dbReference type="GO" id="GO:0046872">
    <property type="term" value="F:metal ion binding"/>
    <property type="evidence" value="ECO:0007669"/>
    <property type="project" value="UniProtKB-KW"/>
</dbReference>
<dbReference type="GO" id="GO:0006790">
    <property type="term" value="P:sulfur compound metabolic process"/>
    <property type="evidence" value="ECO:0007669"/>
    <property type="project" value="TreeGrafter"/>
</dbReference>
<dbReference type="EMBL" id="CAFABA010000105">
    <property type="protein sequence ID" value="CAB4834817.1"/>
    <property type="molecule type" value="Genomic_DNA"/>
</dbReference>
<dbReference type="EMBL" id="CAFBOS010000008">
    <property type="protein sequence ID" value="CAB4978951.1"/>
    <property type="molecule type" value="Genomic_DNA"/>
</dbReference>
<keyword evidence="4" id="KW-0560">Oxidoreductase</keyword>
<keyword evidence="2" id="KW-0479">Metal-binding</keyword>
<dbReference type="InterPro" id="IPR051323">
    <property type="entry name" value="AtsK-like"/>
</dbReference>
<dbReference type="PANTHER" id="PTHR30468:SF1">
    <property type="entry name" value="ALPHA-KETOGLUTARATE-DEPENDENT SULFONATE DIOXYGENASE"/>
    <property type="match status" value="1"/>
</dbReference>
<evidence type="ECO:0000313" key="8">
    <source>
        <dbReference type="EMBL" id="CAB4834817.1"/>
    </source>
</evidence>
<comment type="similarity">
    <text evidence="1">Belongs to the TfdA dioxygenase family.</text>
</comment>
<evidence type="ECO:0000259" key="6">
    <source>
        <dbReference type="Pfam" id="PF02668"/>
    </source>
</evidence>
<dbReference type="InterPro" id="IPR003819">
    <property type="entry name" value="TauD/TfdA-like"/>
</dbReference>
<dbReference type="InterPro" id="IPR042098">
    <property type="entry name" value="TauD-like_sf"/>
</dbReference>
<keyword evidence="3" id="KW-0223">Dioxygenase</keyword>
<evidence type="ECO:0000256" key="1">
    <source>
        <dbReference type="ARBA" id="ARBA00005896"/>
    </source>
</evidence>
<dbReference type="EMBL" id="CAFBMH010000033">
    <property type="protein sequence ID" value="CAB4906133.1"/>
    <property type="molecule type" value="Genomic_DNA"/>
</dbReference>
<reference evidence="8" key="1">
    <citation type="submission" date="2020-05" db="EMBL/GenBank/DDBJ databases">
        <authorList>
            <person name="Chiriac C."/>
            <person name="Salcher M."/>
            <person name="Ghai R."/>
            <person name="Kavagutti S V."/>
        </authorList>
    </citation>
    <scope>NUCLEOTIDE SEQUENCE</scope>
</reference>
<organism evidence="8">
    <name type="scientific">freshwater metagenome</name>
    <dbReference type="NCBI Taxonomy" id="449393"/>
    <lineage>
        <taxon>unclassified sequences</taxon>
        <taxon>metagenomes</taxon>
        <taxon>ecological metagenomes</taxon>
    </lineage>
</organism>